<sequence length="201" mass="23480">MNLKSIVLVLIFLINVESYPYIQNLPVIESPNFGREFSNNGFKTLFSKAVLNKYEVCLYPQNFGFIQRPSTNYLYSIADLQMPWLFAEDYCLSFGGHLPVIHISEDLDFLRSLIGERILQPNIIPNSNSSDNGYWLGAYYSIDKKKWKWVDGYNNLINIECSDECSNYALYDKYIIEKREYQGVNNREPYAYLHVICEVKC</sequence>
<evidence type="ECO:0000259" key="2">
    <source>
        <dbReference type="PROSITE" id="PS50041"/>
    </source>
</evidence>
<dbReference type="InterPro" id="IPR016187">
    <property type="entry name" value="CTDL_fold"/>
</dbReference>
<dbReference type="PROSITE" id="PS50041">
    <property type="entry name" value="C_TYPE_LECTIN_2"/>
    <property type="match status" value="1"/>
</dbReference>
<dbReference type="AlphaFoldDB" id="A0A813N7K1"/>
<protein>
    <recommendedName>
        <fullName evidence="2">C-type lectin domain-containing protein</fullName>
    </recommendedName>
</protein>
<dbReference type="Gene3D" id="3.10.100.10">
    <property type="entry name" value="Mannose-Binding Protein A, subunit A"/>
    <property type="match status" value="1"/>
</dbReference>
<name>A0A813N7K1_9BILA</name>
<accession>A0A813N7K1</accession>
<feature type="chain" id="PRO_5032794695" description="C-type lectin domain-containing protein" evidence="1">
    <location>
        <begin position="19"/>
        <end position="201"/>
    </location>
</feature>
<dbReference type="InterPro" id="IPR001304">
    <property type="entry name" value="C-type_lectin-like"/>
</dbReference>
<dbReference type="EMBL" id="CAJNOC010000253">
    <property type="protein sequence ID" value="CAF0733941.1"/>
    <property type="molecule type" value="Genomic_DNA"/>
</dbReference>
<feature type="domain" description="C-type lectin" evidence="2">
    <location>
        <begin position="70"/>
        <end position="152"/>
    </location>
</feature>
<evidence type="ECO:0000313" key="3">
    <source>
        <dbReference type="EMBL" id="CAF0733941.1"/>
    </source>
</evidence>
<dbReference type="SUPFAM" id="SSF56436">
    <property type="entry name" value="C-type lectin-like"/>
    <property type="match status" value="1"/>
</dbReference>
<dbReference type="SMART" id="SM00034">
    <property type="entry name" value="CLECT"/>
    <property type="match status" value="1"/>
</dbReference>
<evidence type="ECO:0000256" key="1">
    <source>
        <dbReference type="SAM" id="SignalP"/>
    </source>
</evidence>
<comment type="caution">
    <text evidence="3">The sequence shown here is derived from an EMBL/GenBank/DDBJ whole genome shotgun (WGS) entry which is preliminary data.</text>
</comment>
<evidence type="ECO:0000313" key="4">
    <source>
        <dbReference type="Proteomes" id="UP000663879"/>
    </source>
</evidence>
<dbReference type="InterPro" id="IPR016186">
    <property type="entry name" value="C-type_lectin-like/link_sf"/>
</dbReference>
<keyword evidence="1" id="KW-0732">Signal</keyword>
<dbReference type="Pfam" id="PF00059">
    <property type="entry name" value="Lectin_C"/>
    <property type="match status" value="1"/>
</dbReference>
<gene>
    <name evidence="3" type="ORF">OXX778_LOCUS3018</name>
</gene>
<keyword evidence="4" id="KW-1185">Reference proteome</keyword>
<proteinExistence type="predicted"/>
<organism evidence="3 4">
    <name type="scientific">Brachionus calyciflorus</name>
    <dbReference type="NCBI Taxonomy" id="104777"/>
    <lineage>
        <taxon>Eukaryota</taxon>
        <taxon>Metazoa</taxon>
        <taxon>Spiralia</taxon>
        <taxon>Gnathifera</taxon>
        <taxon>Rotifera</taxon>
        <taxon>Eurotatoria</taxon>
        <taxon>Monogononta</taxon>
        <taxon>Pseudotrocha</taxon>
        <taxon>Ploima</taxon>
        <taxon>Brachionidae</taxon>
        <taxon>Brachionus</taxon>
    </lineage>
</organism>
<reference evidence="3" key="1">
    <citation type="submission" date="2021-02" db="EMBL/GenBank/DDBJ databases">
        <authorList>
            <person name="Nowell W R."/>
        </authorList>
    </citation>
    <scope>NUCLEOTIDE SEQUENCE</scope>
    <source>
        <strain evidence="3">Ploen Becks lab</strain>
    </source>
</reference>
<dbReference type="CDD" id="cd00037">
    <property type="entry name" value="CLECT"/>
    <property type="match status" value="1"/>
</dbReference>
<dbReference type="Proteomes" id="UP000663879">
    <property type="component" value="Unassembled WGS sequence"/>
</dbReference>
<feature type="signal peptide" evidence="1">
    <location>
        <begin position="1"/>
        <end position="18"/>
    </location>
</feature>